<dbReference type="Proteomes" id="UP000051621">
    <property type="component" value="Unassembled WGS sequence"/>
</dbReference>
<name>A0A0R1LY96_9LACO</name>
<keyword evidence="1" id="KW-0812">Transmembrane</keyword>
<dbReference type="AlphaFoldDB" id="A0A0R1LY96"/>
<gene>
    <name evidence="2" type="ORF">FC81_GL001915</name>
</gene>
<protein>
    <submittedName>
        <fullName evidence="2">Uncharacterized protein</fullName>
    </submittedName>
</protein>
<accession>A0A0R1LY96</accession>
<evidence type="ECO:0000256" key="1">
    <source>
        <dbReference type="SAM" id="Phobius"/>
    </source>
</evidence>
<keyword evidence="3" id="KW-1185">Reference proteome</keyword>
<comment type="caution">
    <text evidence="2">The sequence shown here is derived from an EMBL/GenBank/DDBJ whole genome shotgun (WGS) entry which is preliminary data.</text>
</comment>
<keyword evidence="1" id="KW-0472">Membrane</keyword>
<evidence type="ECO:0000313" key="2">
    <source>
        <dbReference type="EMBL" id="KRL00669.1"/>
    </source>
</evidence>
<evidence type="ECO:0000313" key="3">
    <source>
        <dbReference type="Proteomes" id="UP000051621"/>
    </source>
</evidence>
<sequence>MKFLTRIGIILFCLIAKSTSAFIFSVIFFLTFGSLNNGLAFTQLFWSYTSSLSSSSQIAMKYLSASALPFKISLSISYSACIGTFKLSPDVEITASKELSSCACPDFKTLYTFRSLASCHSSRTIVVPAKPSSVLVSLANAIALLPLSKSSISCFCTFILWRIYLDFLRTWFKPLESIL</sequence>
<keyword evidence="1" id="KW-1133">Transmembrane helix</keyword>
<feature type="transmembrane region" description="Helical" evidence="1">
    <location>
        <begin position="7"/>
        <end position="32"/>
    </location>
</feature>
<organism evidence="2 3">
    <name type="scientific">Liquorilactobacillus capillatus DSM 19910</name>
    <dbReference type="NCBI Taxonomy" id="1423731"/>
    <lineage>
        <taxon>Bacteria</taxon>
        <taxon>Bacillati</taxon>
        <taxon>Bacillota</taxon>
        <taxon>Bacilli</taxon>
        <taxon>Lactobacillales</taxon>
        <taxon>Lactobacillaceae</taxon>
        <taxon>Liquorilactobacillus</taxon>
    </lineage>
</organism>
<dbReference type="EMBL" id="AZEF01000038">
    <property type="protein sequence ID" value="KRL00669.1"/>
    <property type="molecule type" value="Genomic_DNA"/>
</dbReference>
<reference evidence="2 3" key="1">
    <citation type="journal article" date="2015" name="Genome Announc.">
        <title>Expanding the biotechnology potential of lactobacilli through comparative genomics of 213 strains and associated genera.</title>
        <authorList>
            <person name="Sun Z."/>
            <person name="Harris H.M."/>
            <person name="McCann A."/>
            <person name="Guo C."/>
            <person name="Argimon S."/>
            <person name="Zhang W."/>
            <person name="Yang X."/>
            <person name="Jeffery I.B."/>
            <person name="Cooney J.C."/>
            <person name="Kagawa T.F."/>
            <person name="Liu W."/>
            <person name="Song Y."/>
            <person name="Salvetti E."/>
            <person name="Wrobel A."/>
            <person name="Rasinkangas P."/>
            <person name="Parkhill J."/>
            <person name="Rea M.C."/>
            <person name="O'Sullivan O."/>
            <person name="Ritari J."/>
            <person name="Douillard F.P."/>
            <person name="Paul Ross R."/>
            <person name="Yang R."/>
            <person name="Briner A.E."/>
            <person name="Felis G.E."/>
            <person name="de Vos W.M."/>
            <person name="Barrangou R."/>
            <person name="Klaenhammer T.R."/>
            <person name="Caufield P.W."/>
            <person name="Cui Y."/>
            <person name="Zhang H."/>
            <person name="O'Toole P.W."/>
        </authorList>
    </citation>
    <scope>NUCLEOTIDE SEQUENCE [LARGE SCALE GENOMIC DNA]</scope>
    <source>
        <strain evidence="2 3">DSM 19910</strain>
    </source>
</reference>
<proteinExistence type="predicted"/>